<evidence type="ECO:0000256" key="1">
    <source>
        <dbReference type="ARBA" id="ARBA00007733"/>
    </source>
</evidence>
<dbReference type="PANTHER" id="PTHR43381:SF5">
    <property type="entry name" value="TR-TYPE G DOMAIN-CONTAINING PROTEIN"/>
    <property type="match status" value="1"/>
</dbReference>
<dbReference type="NCBIfam" id="TIGR00487">
    <property type="entry name" value="IF-2"/>
    <property type="match status" value="1"/>
</dbReference>
<dbReference type="PROSITE" id="PS51722">
    <property type="entry name" value="G_TR_2"/>
    <property type="match status" value="1"/>
</dbReference>
<dbReference type="STRING" id="1797995.A2242_01455"/>
<evidence type="ECO:0000256" key="8">
    <source>
        <dbReference type="RuleBase" id="RU000644"/>
    </source>
</evidence>
<dbReference type="NCBIfam" id="TIGR00231">
    <property type="entry name" value="small_GTP"/>
    <property type="match status" value="1"/>
</dbReference>
<dbReference type="InterPro" id="IPR005225">
    <property type="entry name" value="Small_GTP-bd"/>
</dbReference>
<dbReference type="InterPro" id="IPR009000">
    <property type="entry name" value="Transl_B-barrel_sf"/>
</dbReference>
<gene>
    <name evidence="10" type="ORF">A2242_01455</name>
</gene>
<comment type="caution">
    <text evidence="10">The sequence shown here is derived from an EMBL/GenBank/DDBJ whole genome shotgun (WGS) entry which is preliminary data.</text>
</comment>
<dbReference type="GO" id="GO:0005737">
    <property type="term" value="C:cytoplasm"/>
    <property type="evidence" value="ECO:0007669"/>
    <property type="project" value="UniProtKB-UniRule"/>
</dbReference>
<comment type="function">
    <text evidence="8">One of the essential components for the initiation of protein synthesis. Protects formylmethionyl-tRNA from spontaneous hydrolysis and promotes its binding to the 30S ribosomal subunits. Also involved in the hydrolysis of GTP during the formation of the 70S ribosomal complex.</text>
</comment>
<evidence type="ECO:0000256" key="3">
    <source>
        <dbReference type="ARBA" id="ARBA00022540"/>
    </source>
</evidence>
<evidence type="ECO:0000313" key="11">
    <source>
        <dbReference type="Proteomes" id="UP000178925"/>
    </source>
</evidence>
<dbReference type="EMBL" id="MFGC01000010">
    <property type="protein sequence ID" value="OGF28418.1"/>
    <property type="molecule type" value="Genomic_DNA"/>
</dbReference>
<evidence type="ECO:0000256" key="5">
    <source>
        <dbReference type="ARBA" id="ARBA00022917"/>
    </source>
</evidence>
<protein>
    <recommendedName>
        <fullName evidence="2 7">Translation initiation factor IF-2</fullName>
    </recommendedName>
</protein>
<evidence type="ECO:0000256" key="2">
    <source>
        <dbReference type="ARBA" id="ARBA00020675"/>
    </source>
</evidence>
<dbReference type="GO" id="GO:0003743">
    <property type="term" value="F:translation initiation factor activity"/>
    <property type="evidence" value="ECO:0007669"/>
    <property type="project" value="UniProtKB-UniRule"/>
</dbReference>
<keyword evidence="3 8" id="KW-0396">Initiation factor</keyword>
<comment type="similarity">
    <text evidence="1 8">Belongs to the TRAFAC class translation factor GTPase superfamily. Classic translation factor GTPase family. IF-2 subfamily.</text>
</comment>
<dbReference type="InterPro" id="IPR023115">
    <property type="entry name" value="TIF_IF2_dom3"/>
</dbReference>
<feature type="domain" description="Tr-type G" evidence="9">
    <location>
        <begin position="96"/>
        <end position="265"/>
    </location>
</feature>
<dbReference type="Pfam" id="PF22042">
    <property type="entry name" value="EF-G_D2"/>
    <property type="match status" value="1"/>
</dbReference>
<dbReference type="InterPro" id="IPR000178">
    <property type="entry name" value="TF_IF2_bacterial-like"/>
</dbReference>
<keyword evidence="4" id="KW-0547">Nucleotide-binding</keyword>
<evidence type="ECO:0000256" key="4">
    <source>
        <dbReference type="ARBA" id="ARBA00022741"/>
    </source>
</evidence>
<dbReference type="SUPFAM" id="SSF52540">
    <property type="entry name" value="P-loop containing nucleoside triphosphate hydrolases"/>
    <property type="match status" value="1"/>
</dbReference>
<dbReference type="Gene3D" id="2.40.30.10">
    <property type="entry name" value="Translation factors"/>
    <property type="match status" value="2"/>
</dbReference>
<evidence type="ECO:0000259" key="9">
    <source>
        <dbReference type="PROSITE" id="PS51722"/>
    </source>
</evidence>
<dbReference type="Pfam" id="PF11987">
    <property type="entry name" value="IF-2"/>
    <property type="match status" value="1"/>
</dbReference>
<dbReference type="FunFam" id="3.40.50.10050:FF:000001">
    <property type="entry name" value="Translation initiation factor IF-2"/>
    <property type="match status" value="1"/>
</dbReference>
<dbReference type="SUPFAM" id="SSF50447">
    <property type="entry name" value="Translation proteins"/>
    <property type="match status" value="2"/>
</dbReference>
<dbReference type="InterPro" id="IPR027417">
    <property type="entry name" value="P-loop_NTPase"/>
</dbReference>
<dbReference type="PANTHER" id="PTHR43381">
    <property type="entry name" value="TRANSLATION INITIATION FACTOR IF-2-RELATED"/>
    <property type="match status" value="1"/>
</dbReference>
<reference evidence="10 11" key="1">
    <citation type="journal article" date="2016" name="Nat. Commun.">
        <title>Thousands of microbial genomes shed light on interconnected biogeochemical processes in an aquifer system.</title>
        <authorList>
            <person name="Anantharaman K."/>
            <person name="Brown C.T."/>
            <person name="Hug L.A."/>
            <person name="Sharon I."/>
            <person name="Castelle C.J."/>
            <person name="Probst A.J."/>
            <person name="Thomas B.C."/>
            <person name="Singh A."/>
            <person name="Wilkins M.J."/>
            <person name="Karaoz U."/>
            <person name="Brodie E.L."/>
            <person name="Williams K.H."/>
            <person name="Hubbard S.S."/>
            <person name="Banfield J.F."/>
        </authorList>
    </citation>
    <scope>NUCLEOTIDE SEQUENCE [LARGE SCALE GENOMIC DNA]</scope>
</reference>
<evidence type="ECO:0000256" key="6">
    <source>
        <dbReference type="ARBA" id="ARBA00023134"/>
    </source>
</evidence>
<dbReference type="InterPro" id="IPR006847">
    <property type="entry name" value="IF2_N"/>
</dbReference>
<evidence type="ECO:0000313" key="10">
    <source>
        <dbReference type="EMBL" id="OGF28418.1"/>
    </source>
</evidence>
<dbReference type="SUPFAM" id="SSF52156">
    <property type="entry name" value="Initiation factor IF2/eIF5b, domain 3"/>
    <property type="match status" value="1"/>
</dbReference>
<evidence type="ECO:0000256" key="7">
    <source>
        <dbReference type="NCBIfam" id="TIGR00487"/>
    </source>
</evidence>
<keyword evidence="5 8" id="KW-0648">Protein biosynthesis</keyword>
<dbReference type="CDD" id="cd01887">
    <property type="entry name" value="IF2_eIF5B"/>
    <property type="match status" value="1"/>
</dbReference>
<dbReference type="Gene3D" id="3.40.50.300">
    <property type="entry name" value="P-loop containing nucleotide triphosphate hydrolases"/>
    <property type="match status" value="1"/>
</dbReference>
<dbReference type="AlphaFoldDB" id="A0A1F5SNY8"/>
<dbReference type="Proteomes" id="UP000178925">
    <property type="component" value="Unassembled WGS sequence"/>
</dbReference>
<dbReference type="InterPro" id="IPR036925">
    <property type="entry name" value="TIF_IF2_dom3_sf"/>
</dbReference>
<name>A0A1F5SNY8_9BACT</name>
<organism evidence="10 11">
    <name type="scientific">Candidatus Falkowbacteria bacterium RIFOXYA2_FULL_47_9</name>
    <dbReference type="NCBI Taxonomy" id="1797995"/>
    <lineage>
        <taxon>Bacteria</taxon>
        <taxon>Candidatus Falkowiibacteriota</taxon>
    </lineage>
</organism>
<dbReference type="Gene3D" id="3.40.50.10050">
    <property type="entry name" value="Translation initiation factor IF- 2, domain 3"/>
    <property type="match status" value="1"/>
</dbReference>
<accession>A0A1F5SNY8</accession>
<dbReference type="Pfam" id="PF04760">
    <property type="entry name" value="IF2_N"/>
    <property type="match status" value="1"/>
</dbReference>
<dbReference type="GO" id="GO:0005525">
    <property type="term" value="F:GTP binding"/>
    <property type="evidence" value="ECO:0007669"/>
    <property type="project" value="UniProtKB-KW"/>
</dbReference>
<dbReference type="Pfam" id="PF00009">
    <property type="entry name" value="GTP_EFTU"/>
    <property type="match status" value="1"/>
</dbReference>
<sequence length="591" mass="63133">MPTEKKIVNVPQTIVVRDFADSAGLSVSTVLSELMKNGIFVSMNEKIDFDTAAIIGADLNLDVVAAAAQHNGATEASQDNRLKTILASETKEHLQPRPPVIVVMGHVDHGKTKLLDAIRETNVVAGEAGGITQHIGAYQIERAGKTITFIDTPGHEVFTAMRSRGAKVADVAVLVVAADDGVKPQTIEAYRIIEQAKLPFVVAINKIDKPEADVEKTKSELATKLNITPEEWGGNVLCLPVSAKEGAGVAALIDSIVLVADMEKEHIVANPAAPGVGTVIESHIDRGEGPVATILVQNGTLHAGDIMWLDSQPLGKIRIMRDYTGAALPAALPATPVLIAGLKVAPNIGDIIEAGHEDERVRLNKVRKYKGGAIGMTHVRENADSETAKKLNVIIKSDVLGSAEAIEESLEKLSAAAVRVQVLKKGLGAITEGDIDRALASNAIVVGFNAPLPPAVQMLAREKGVTVKTYRIIYELVSDIKKKMENLLTAETVRHDVARVKVLAVFKTENAGQVIGGRVEDGVMEPRTRVEVWRGKEKVASGEITNVQAGKQNVTRVEAGQECGLAYSGQPVIAVGDILQAYREEKKEIKL</sequence>
<keyword evidence="6" id="KW-0342">GTP-binding</keyword>
<dbReference type="FunFam" id="3.40.50.300:FF:000019">
    <property type="entry name" value="Translation initiation factor IF-2"/>
    <property type="match status" value="1"/>
</dbReference>
<dbReference type="InterPro" id="IPR053905">
    <property type="entry name" value="EF-G-like_DII"/>
</dbReference>
<dbReference type="InterPro" id="IPR000795">
    <property type="entry name" value="T_Tr_GTP-bd_dom"/>
</dbReference>
<proteinExistence type="inferred from homology"/>
<dbReference type="InterPro" id="IPR015760">
    <property type="entry name" value="TIF_IF2"/>
</dbReference>
<dbReference type="GO" id="GO:0003924">
    <property type="term" value="F:GTPase activity"/>
    <property type="evidence" value="ECO:0007669"/>
    <property type="project" value="InterPro"/>
</dbReference>